<evidence type="ECO:0000256" key="3">
    <source>
        <dbReference type="ARBA" id="ARBA00022777"/>
    </source>
</evidence>
<evidence type="ECO:0000256" key="4">
    <source>
        <dbReference type="ARBA" id="ARBA00022840"/>
    </source>
</evidence>
<feature type="binding site" evidence="5">
    <location>
        <begin position="198"/>
        <end position="203"/>
    </location>
    <ligand>
        <name>ATP</name>
        <dbReference type="ChEBI" id="CHEBI:30616"/>
    </ligand>
</feature>
<dbReference type="SUPFAM" id="SSF55931">
    <property type="entry name" value="Glutamine synthetase/guanido kinase"/>
    <property type="match status" value="1"/>
</dbReference>
<dbReference type="PROSITE" id="PS51510">
    <property type="entry name" value="PHOSPHAGEN_KINASE_C"/>
    <property type="match status" value="1"/>
</dbReference>
<feature type="binding site" evidence="5">
    <location>
        <begin position="167"/>
        <end position="171"/>
    </location>
    <ligand>
        <name>ATP</name>
        <dbReference type="ChEBI" id="CHEBI:30616"/>
    </ligand>
</feature>
<feature type="binding site" evidence="5">
    <location>
        <position position="116"/>
    </location>
    <ligand>
        <name>ATP</name>
        <dbReference type="ChEBI" id="CHEBI:30616"/>
    </ligand>
</feature>
<dbReference type="PANTHER" id="PTHR11547:SF38">
    <property type="entry name" value="ARGININE KINASE 1-RELATED"/>
    <property type="match status" value="1"/>
</dbReference>
<feature type="domain" description="Phosphagen kinase C-terminal" evidence="6">
    <location>
        <begin position="14"/>
        <end position="245"/>
    </location>
</feature>
<dbReference type="RefSeq" id="WP_349229120.1">
    <property type="nucleotide sequence ID" value="NZ_JBBMFJ010000011.1"/>
</dbReference>
<dbReference type="EMBL" id="JBBMFJ010000011">
    <property type="protein sequence ID" value="MEQ2562891.1"/>
    <property type="molecule type" value="Genomic_DNA"/>
</dbReference>
<organism evidence="7 8">
    <name type="scientific">Ventrimonas faecis</name>
    <dbReference type="NCBI Taxonomy" id="3133170"/>
    <lineage>
        <taxon>Bacteria</taxon>
        <taxon>Bacillati</taxon>
        <taxon>Bacillota</taxon>
        <taxon>Clostridia</taxon>
        <taxon>Lachnospirales</taxon>
        <taxon>Lachnospiraceae</taxon>
        <taxon>Ventrimonas</taxon>
    </lineage>
</organism>
<dbReference type="Proteomes" id="UP001437460">
    <property type="component" value="Unassembled WGS sequence"/>
</dbReference>
<accession>A0ABV1HLE3</accession>
<comment type="similarity">
    <text evidence="5">Belongs to the ATP:guanido phosphotransferase family.</text>
</comment>
<reference evidence="7 8" key="1">
    <citation type="submission" date="2024-03" db="EMBL/GenBank/DDBJ databases">
        <title>Human intestinal bacterial collection.</title>
        <authorList>
            <person name="Pauvert C."/>
            <person name="Hitch T.C.A."/>
            <person name="Clavel T."/>
        </authorList>
    </citation>
    <scope>NUCLEOTIDE SEQUENCE [LARGE SCALE GENOMIC DNA]</scope>
    <source>
        <strain evidence="7 8">CLA-AP-H27</strain>
    </source>
</reference>
<keyword evidence="8" id="KW-1185">Reference proteome</keyword>
<dbReference type="InterPro" id="IPR023660">
    <property type="entry name" value="Arg_Kinase"/>
</dbReference>
<protein>
    <submittedName>
        <fullName evidence="7">ATP--guanido phosphotransferase</fullName>
    </submittedName>
</protein>
<keyword evidence="4 5" id="KW-0067">ATP-binding</keyword>
<gene>
    <name evidence="7" type="ORF">WMO41_06905</name>
</gene>
<sequence length="345" mass="38967">MMKWFEEVNLTRPAVICSRVRLVRNLEEYAFPSRLNEKQADEMITRLEEGLKDLGSVDGRHYEQARLQELSDLERRALRERRVFNSTIASSKAPAGVMVSDDERVGIVLNGTDHIRIQLFASGLPLDELMSQAAQIDDYLNERFDYAFDDKYGYLTSFPTSVGTGLRASVVLHLPLLSQSKRFNGMVTEMTRFGASVKGMYGEGEENCGSLYEVSNQKTLGMTEKEILDMVSKVALQLTAQEEQMRKLALDKNRVSREDDACRAYGTLKYARKLALKEAMTLLSRLMAGCADGLLRMEEPCAVYRLMLGIQPANLQKLSTRPLGREELEMARAAYVRVELPQLLA</sequence>
<keyword evidence="3 5" id="KW-0418">Kinase</keyword>
<evidence type="ECO:0000256" key="2">
    <source>
        <dbReference type="ARBA" id="ARBA00022741"/>
    </source>
</evidence>
<proteinExistence type="inferred from homology"/>
<keyword evidence="2 5" id="KW-0547">Nucleotide-binding</keyword>
<keyword evidence="1 5" id="KW-0808">Transferase</keyword>
<evidence type="ECO:0000313" key="8">
    <source>
        <dbReference type="Proteomes" id="UP001437460"/>
    </source>
</evidence>
<feature type="binding site" evidence="5">
    <location>
        <begin position="17"/>
        <end position="21"/>
    </location>
    <ligand>
        <name>ATP</name>
        <dbReference type="ChEBI" id="CHEBI:30616"/>
    </ligand>
</feature>
<name>A0ABV1HLE3_9FIRM</name>
<dbReference type="Gene3D" id="3.30.590.10">
    <property type="entry name" value="Glutamine synthetase/guanido kinase, catalytic domain"/>
    <property type="match status" value="1"/>
</dbReference>
<evidence type="ECO:0000259" key="6">
    <source>
        <dbReference type="PROSITE" id="PS51510"/>
    </source>
</evidence>
<evidence type="ECO:0000256" key="1">
    <source>
        <dbReference type="ARBA" id="ARBA00022679"/>
    </source>
</evidence>
<comment type="caution">
    <text evidence="7">The sequence shown here is derived from an EMBL/GenBank/DDBJ whole genome shotgun (WGS) entry which is preliminary data.</text>
</comment>
<dbReference type="InterPro" id="IPR014746">
    <property type="entry name" value="Gln_synth/guanido_kin_cat_dom"/>
</dbReference>
<evidence type="ECO:0000313" key="7">
    <source>
        <dbReference type="EMBL" id="MEQ2562891.1"/>
    </source>
</evidence>
<dbReference type="InterPro" id="IPR000749">
    <property type="entry name" value="ATP-guanido_PTrfase"/>
</dbReference>
<dbReference type="Pfam" id="PF00217">
    <property type="entry name" value="ATP-gua_Ptrans"/>
    <property type="match status" value="1"/>
</dbReference>
<dbReference type="InterPro" id="IPR022414">
    <property type="entry name" value="ATP-guanido_PTrfase_cat"/>
</dbReference>
<evidence type="ECO:0000256" key="5">
    <source>
        <dbReference type="PROSITE-ProRule" id="PRU00843"/>
    </source>
</evidence>
<dbReference type="PANTHER" id="PTHR11547">
    <property type="entry name" value="ARGININE OR CREATINE KINASE"/>
    <property type="match status" value="1"/>
</dbReference>
<comment type="caution">
    <text evidence="5">Lacks conserved residue(s) required for the propagation of feature annotation.</text>
</comment>
<dbReference type="CDD" id="cd07930">
    <property type="entry name" value="bacterial_phosphagen_kinase"/>
    <property type="match status" value="1"/>
</dbReference>